<dbReference type="InterPro" id="IPR001478">
    <property type="entry name" value="PDZ"/>
</dbReference>
<evidence type="ECO:0000259" key="2">
    <source>
        <dbReference type="PROSITE" id="PS50106"/>
    </source>
</evidence>
<comment type="caution">
    <text evidence="3">The sequence shown here is derived from an EMBL/GenBank/DDBJ whole genome shotgun (WGS) entry which is preliminary data.</text>
</comment>
<name>A0AAD7W292_9TELE</name>
<accession>A0AAD7W292</accession>
<dbReference type="GO" id="GO:0051660">
    <property type="term" value="P:establishment of centrosome localization"/>
    <property type="evidence" value="ECO:0007669"/>
    <property type="project" value="TreeGrafter"/>
</dbReference>
<dbReference type="CDD" id="cd06691">
    <property type="entry name" value="PDZ1_Par3-like"/>
    <property type="match status" value="1"/>
</dbReference>
<dbReference type="InterPro" id="IPR052213">
    <property type="entry name" value="PAR3"/>
</dbReference>
<proteinExistence type="predicted"/>
<protein>
    <recommendedName>
        <fullName evidence="2">PDZ domain-containing protein</fullName>
    </recommendedName>
</protein>
<dbReference type="Pfam" id="PF00595">
    <property type="entry name" value="PDZ"/>
    <property type="match status" value="1"/>
</dbReference>
<evidence type="ECO:0000256" key="1">
    <source>
        <dbReference type="SAM" id="MobiDB-lite"/>
    </source>
</evidence>
<dbReference type="AlphaFoldDB" id="A0AAD7W292"/>
<dbReference type="Gene3D" id="2.30.42.10">
    <property type="match status" value="2"/>
</dbReference>
<feature type="region of interest" description="Disordered" evidence="1">
    <location>
        <begin position="155"/>
        <end position="211"/>
    </location>
</feature>
<dbReference type="EMBL" id="JAINUG010000396">
    <property type="protein sequence ID" value="KAJ8372559.1"/>
    <property type="molecule type" value="Genomic_DNA"/>
</dbReference>
<dbReference type="PANTHER" id="PTHR16484">
    <property type="entry name" value="PARTITIONING DEFECTIVE 3 RELATED"/>
    <property type="match status" value="1"/>
</dbReference>
<dbReference type="GO" id="GO:0007155">
    <property type="term" value="P:cell adhesion"/>
    <property type="evidence" value="ECO:0007669"/>
    <property type="project" value="TreeGrafter"/>
</dbReference>
<dbReference type="PANTHER" id="PTHR16484:SF4">
    <property type="entry name" value="PARTITIONING DEFECTIVE 3 HOMOLOG B"/>
    <property type="match status" value="1"/>
</dbReference>
<dbReference type="GO" id="GO:0045197">
    <property type="term" value="P:establishment or maintenance of epithelial cell apical/basal polarity"/>
    <property type="evidence" value="ECO:0007669"/>
    <property type="project" value="TreeGrafter"/>
</dbReference>
<feature type="domain" description="PDZ" evidence="2">
    <location>
        <begin position="210"/>
        <end position="295"/>
    </location>
</feature>
<evidence type="ECO:0000313" key="4">
    <source>
        <dbReference type="Proteomes" id="UP001221898"/>
    </source>
</evidence>
<dbReference type="GO" id="GO:0000226">
    <property type="term" value="P:microtubule cytoskeleton organization"/>
    <property type="evidence" value="ECO:0007669"/>
    <property type="project" value="TreeGrafter"/>
</dbReference>
<dbReference type="GO" id="GO:0005938">
    <property type="term" value="C:cell cortex"/>
    <property type="evidence" value="ECO:0007669"/>
    <property type="project" value="TreeGrafter"/>
</dbReference>
<dbReference type="Proteomes" id="UP001221898">
    <property type="component" value="Unassembled WGS sequence"/>
</dbReference>
<gene>
    <name evidence="3" type="ORF">AAFF_G00281360</name>
</gene>
<sequence length="311" mass="34108">MLAQHRTRSDEPPCKMSQTPLRLTHTVEISGECGPLGIHVVPYCSSLSGRSLGLHIRSVEENSRSKKDGIFQEDECIVKINDTELMNRTFAQSQEVFRQAMRSPKVRLEVVPVLNREHYEKSLIGQLYTLEQPEGVPKVAMPHPLKAEPIAHPREDQDSLETALTAPHPTPPSARPKGKPRDNPLLKSGPSLPPPPHGGVANKKGGRKLKVGLRKGPEGLGFTVVTRDASVHGPGPILVKNILPRGAAVKDGRLQPGDQILEVNGVDFSGRAQEQLVATLRGTRQGETVTLLVSRQEEVFLPRELVRVFTV</sequence>
<dbReference type="GO" id="GO:0030010">
    <property type="term" value="P:establishment of cell polarity"/>
    <property type="evidence" value="ECO:0007669"/>
    <property type="project" value="TreeGrafter"/>
</dbReference>
<organism evidence="3 4">
    <name type="scientific">Aldrovandia affinis</name>
    <dbReference type="NCBI Taxonomy" id="143900"/>
    <lineage>
        <taxon>Eukaryota</taxon>
        <taxon>Metazoa</taxon>
        <taxon>Chordata</taxon>
        <taxon>Craniata</taxon>
        <taxon>Vertebrata</taxon>
        <taxon>Euteleostomi</taxon>
        <taxon>Actinopterygii</taxon>
        <taxon>Neopterygii</taxon>
        <taxon>Teleostei</taxon>
        <taxon>Notacanthiformes</taxon>
        <taxon>Halosauridae</taxon>
        <taxon>Aldrovandia</taxon>
    </lineage>
</organism>
<dbReference type="InterPro" id="IPR036034">
    <property type="entry name" value="PDZ_sf"/>
</dbReference>
<dbReference type="GO" id="GO:0016324">
    <property type="term" value="C:apical plasma membrane"/>
    <property type="evidence" value="ECO:0007669"/>
    <property type="project" value="TreeGrafter"/>
</dbReference>
<dbReference type="GO" id="GO:0035091">
    <property type="term" value="F:phosphatidylinositol binding"/>
    <property type="evidence" value="ECO:0007669"/>
    <property type="project" value="TreeGrafter"/>
</dbReference>
<dbReference type="GO" id="GO:0005912">
    <property type="term" value="C:adherens junction"/>
    <property type="evidence" value="ECO:0007669"/>
    <property type="project" value="TreeGrafter"/>
</dbReference>
<evidence type="ECO:0000313" key="3">
    <source>
        <dbReference type="EMBL" id="KAJ8372559.1"/>
    </source>
</evidence>
<dbReference type="GO" id="GO:0043296">
    <property type="term" value="C:apical junction complex"/>
    <property type="evidence" value="ECO:0007669"/>
    <property type="project" value="TreeGrafter"/>
</dbReference>
<dbReference type="SUPFAM" id="SSF50156">
    <property type="entry name" value="PDZ domain-like"/>
    <property type="match status" value="2"/>
</dbReference>
<reference evidence="3" key="1">
    <citation type="journal article" date="2023" name="Science">
        <title>Genome structures resolve the early diversification of teleost fishes.</title>
        <authorList>
            <person name="Parey E."/>
            <person name="Louis A."/>
            <person name="Montfort J."/>
            <person name="Bouchez O."/>
            <person name="Roques C."/>
            <person name="Iampietro C."/>
            <person name="Lluch J."/>
            <person name="Castinel A."/>
            <person name="Donnadieu C."/>
            <person name="Desvignes T."/>
            <person name="Floi Bucao C."/>
            <person name="Jouanno E."/>
            <person name="Wen M."/>
            <person name="Mejri S."/>
            <person name="Dirks R."/>
            <person name="Jansen H."/>
            <person name="Henkel C."/>
            <person name="Chen W.J."/>
            <person name="Zahm M."/>
            <person name="Cabau C."/>
            <person name="Klopp C."/>
            <person name="Thompson A.W."/>
            <person name="Robinson-Rechavi M."/>
            <person name="Braasch I."/>
            <person name="Lecointre G."/>
            <person name="Bobe J."/>
            <person name="Postlethwait J.H."/>
            <person name="Berthelot C."/>
            <person name="Roest Crollius H."/>
            <person name="Guiguen Y."/>
        </authorList>
    </citation>
    <scope>NUCLEOTIDE SEQUENCE</scope>
    <source>
        <strain evidence="3">NC1722</strain>
    </source>
</reference>
<dbReference type="SMART" id="SM00228">
    <property type="entry name" value="PDZ"/>
    <property type="match status" value="2"/>
</dbReference>
<dbReference type="GO" id="GO:0008104">
    <property type="term" value="P:intracellular protein localization"/>
    <property type="evidence" value="ECO:0007669"/>
    <property type="project" value="TreeGrafter"/>
</dbReference>
<dbReference type="FunFam" id="2.30.42.10:FF:000011">
    <property type="entry name" value="partitioning defective 3 homolog isoform X1"/>
    <property type="match status" value="1"/>
</dbReference>
<keyword evidence="4" id="KW-1185">Reference proteome</keyword>
<dbReference type="CDD" id="cd23058">
    <property type="entry name" value="PDZ2_Par3-like"/>
    <property type="match status" value="1"/>
</dbReference>
<dbReference type="PROSITE" id="PS50106">
    <property type="entry name" value="PDZ"/>
    <property type="match status" value="1"/>
</dbReference>